<feature type="domain" description="C2H2-type" evidence="10">
    <location>
        <begin position="131"/>
        <end position="155"/>
    </location>
</feature>
<dbReference type="GeneID" id="68117201"/>
<dbReference type="InterPro" id="IPR051061">
    <property type="entry name" value="Zinc_finger_trans_reg"/>
</dbReference>
<evidence type="ECO:0000313" key="12">
    <source>
        <dbReference type="Proteomes" id="UP000444721"/>
    </source>
</evidence>
<keyword evidence="2" id="KW-0479">Metal-binding</keyword>
<dbReference type="RefSeq" id="XP_044556479.1">
    <property type="nucleotide sequence ID" value="XM_044714003.1"/>
</dbReference>
<dbReference type="SMART" id="SM00355">
    <property type="entry name" value="ZnF_C2H2"/>
    <property type="match status" value="6"/>
</dbReference>
<evidence type="ECO:0000256" key="7">
    <source>
        <dbReference type="ARBA" id="ARBA00023242"/>
    </source>
</evidence>
<dbReference type="PROSITE" id="PS50157">
    <property type="entry name" value="ZINC_FINGER_C2H2_2"/>
    <property type="match status" value="6"/>
</dbReference>
<dbReference type="PANTHER" id="PTHR46179:SF13">
    <property type="entry name" value="C2H2-TYPE DOMAIN-CONTAINING PROTEIN"/>
    <property type="match status" value="1"/>
</dbReference>
<dbReference type="OMA" id="FRCHHED"/>
<feature type="domain" description="C2H2-type" evidence="10">
    <location>
        <begin position="317"/>
        <end position="345"/>
    </location>
</feature>
<feature type="compositionally biased region" description="Polar residues" evidence="9">
    <location>
        <begin position="428"/>
        <end position="444"/>
    </location>
</feature>
<keyword evidence="3 8" id="KW-0863">Zinc-finger</keyword>
<dbReference type="GO" id="GO:0005634">
    <property type="term" value="C:nucleus"/>
    <property type="evidence" value="ECO:0007669"/>
    <property type="project" value="UniProtKB-SubCell"/>
</dbReference>
<feature type="domain" description="C2H2-type" evidence="10">
    <location>
        <begin position="378"/>
        <end position="401"/>
    </location>
</feature>
<keyword evidence="4" id="KW-0862">Zinc</keyword>
<feature type="region of interest" description="Disordered" evidence="9">
    <location>
        <begin position="94"/>
        <end position="128"/>
    </location>
</feature>
<keyword evidence="6" id="KW-0804">Transcription</keyword>
<dbReference type="VEuPathDB" id="AmoebaDB:NfTy_081640"/>
<feature type="region of interest" description="Disordered" evidence="9">
    <location>
        <begin position="428"/>
        <end position="502"/>
    </location>
</feature>
<feature type="compositionally biased region" description="Low complexity" evidence="9">
    <location>
        <begin position="7"/>
        <end position="20"/>
    </location>
</feature>
<accession>A0A6A5ATQ4</accession>
<feature type="compositionally biased region" description="Low complexity" evidence="9">
    <location>
        <begin position="468"/>
        <end position="484"/>
    </location>
</feature>
<dbReference type="GO" id="GO:0006357">
    <property type="term" value="P:regulation of transcription by RNA polymerase II"/>
    <property type="evidence" value="ECO:0007669"/>
    <property type="project" value="TreeGrafter"/>
</dbReference>
<keyword evidence="7" id="KW-0539">Nucleus</keyword>
<dbReference type="AlphaFoldDB" id="A0A6A5ATQ4"/>
<evidence type="ECO:0000256" key="6">
    <source>
        <dbReference type="ARBA" id="ARBA00023163"/>
    </source>
</evidence>
<feature type="domain" description="C2H2-type" evidence="10">
    <location>
        <begin position="347"/>
        <end position="377"/>
    </location>
</feature>
<dbReference type="GO" id="GO:0008270">
    <property type="term" value="F:zinc ion binding"/>
    <property type="evidence" value="ECO:0007669"/>
    <property type="project" value="UniProtKB-KW"/>
</dbReference>
<dbReference type="VEuPathDB" id="AmoebaDB:NF0042980"/>
<dbReference type="OrthoDB" id="8922241at2759"/>
<gene>
    <name evidence="11" type="ORF">FDP41_009986</name>
</gene>
<feature type="domain" description="C2H2-type" evidence="10">
    <location>
        <begin position="287"/>
        <end position="317"/>
    </location>
</feature>
<feature type="compositionally biased region" description="Acidic residues" evidence="9">
    <location>
        <begin position="485"/>
        <end position="495"/>
    </location>
</feature>
<evidence type="ECO:0000256" key="2">
    <source>
        <dbReference type="ARBA" id="ARBA00022723"/>
    </source>
</evidence>
<name>A0A6A5ATQ4_NAEFO</name>
<dbReference type="EMBL" id="VFQX01000074">
    <property type="protein sequence ID" value="KAF0971763.1"/>
    <property type="molecule type" value="Genomic_DNA"/>
</dbReference>
<comment type="subcellular location">
    <subcellularLocation>
        <location evidence="1">Nucleus</location>
    </subcellularLocation>
</comment>
<proteinExistence type="predicted"/>
<dbReference type="PROSITE" id="PS00028">
    <property type="entry name" value="ZINC_FINGER_C2H2_1"/>
    <property type="match status" value="6"/>
</dbReference>
<dbReference type="Proteomes" id="UP000444721">
    <property type="component" value="Unassembled WGS sequence"/>
</dbReference>
<dbReference type="InterPro" id="IPR036236">
    <property type="entry name" value="Znf_C2H2_sf"/>
</dbReference>
<evidence type="ECO:0000256" key="4">
    <source>
        <dbReference type="ARBA" id="ARBA00022833"/>
    </source>
</evidence>
<evidence type="ECO:0000256" key="3">
    <source>
        <dbReference type="ARBA" id="ARBA00022771"/>
    </source>
</evidence>
<keyword evidence="12" id="KW-1185">Reference proteome</keyword>
<feature type="region of interest" description="Disordered" evidence="9">
    <location>
        <begin position="1"/>
        <end position="20"/>
    </location>
</feature>
<dbReference type="Gene3D" id="3.30.160.60">
    <property type="entry name" value="Classic Zinc Finger"/>
    <property type="match status" value="4"/>
</dbReference>
<feature type="domain" description="C2H2-type" evidence="10">
    <location>
        <begin position="258"/>
        <end position="287"/>
    </location>
</feature>
<dbReference type="InterPro" id="IPR013087">
    <property type="entry name" value="Znf_C2H2_type"/>
</dbReference>
<evidence type="ECO:0000256" key="1">
    <source>
        <dbReference type="ARBA" id="ARBA00004123"/>
    </source>
</evidence>
<reference evidence="11 12" key="1">
    <citation type="journal article" date="2019" name="Sci. Rep.">
        <title>Nanopore sequencing improves the draft genome of the human pathogenic amoeba Naegleria fowleri.</title>
        <authorList>
            <person name="Liechti N."/>
            <person name="Schurch N."/>
            <person name="Bruggmann R."/>
            <person name="Wittwer M."/>
        </authorList>
    </citation>
    <scope>NUCLEOTIDE SEQUENCE [LARGE SCALE GENOMIC DNA]</scope>
    <source>
        <strain evidence="11 12">ATCC 30894</strain>
    </source>
</reference>
<evidence type="ECO:0000256" key="9">
    <source>
        <dbReference type="SAM" id="MobiDB-lite"/>
    </source>
</evidence>
<dbReference type="SUPFAM" id="SSF57667">
    <property type="entry name" value="beta-beta-alpha zinc fingers"/>
    <property type="match status" value="2"/>
</dbReference>
<protein>
    <recommendedName>
        <fullName evidence="10">C2H2-type domain-containing protein</fullName>
    </recommendedName>
</protein>
<dbReference type="PANTHER" id="PTHR46179">
    <property type="entry name" value="ZINC FINGER PROTEIN"/>
    <property type="match status" value="1"/>
</dbReference>
<organism evidence="11 12">
    <name type="scientific">Naegleria fowleri</name>
    <name type="common">Brain eating amoeba</name>
    <dbReference type="NCBI Taxonomy" id="5763"/>
    <lineage>
        <taxon>Eukaryota</taxon>
        <taxon>Discoba</taxon>
        <taxon>Heterolobosea</taxon>
        <taxon>Tetramitia</taxon>
        <taxon>Eutetramitia</taxon>
        <taxon>Vahlkampfiidae</taxon>
        <taxon>Naegleria</taxon>
    </lineage>
</organism>
<sequence>MHEEEAAAISSSSSSHCGASSGRSVLIITSNHSHSSTTTTTQGELVNNNCNTHGEDDFMRELNEMFHNQQQSTQEHSEMKNLLIQELEPTMRNNCNINQHHHHDDTINSDPTSRTNNNNNTPQRKSHRNSFECVLCSSTFHKKSQLRAHILEKHSAVLEQENQEELEKGEDTLADEMHLREINPDVPQQHHSYHLLEEEGFTIDSPFLELSDLDEFNSIFSEFSNGDELNQEKVENEEKLVQEESPSLSEEPVVISLYKCTHPSCGKEFTSKGKLDKHLKKHEEKRHLCGFPSCRKTFSFRHELLEHIKLKHSPKQSVCIICNKEFKDLQALQVHLRTIHKNEKKVFRCHHEDCNKCYTNKRNLDDHIKTTHLKTKQFKCDICQRVLKHKASLRRHYKNVHNQVYVDPVSTPLTSEGEVSDTIFTDVTSHSTNENDTSEFSIPHNTKETNKKKRKKKTIQQQEEPKKSSFSGTSATATTTSSFESSEEFFNDDESQSNSRKKIKVGTVYLDRIIGTEANV</sequence>
<keyword evidence="5" id="KW-0805">Transcription regulation</keyword>
<evidence type="ECO:0000313" key="11">
    <source>
        <dbReference type="EMBL" id="KAF0971763.1"/>
    </source>
</evidence>
<dbReference type="Pfam" id="PF00096">
    <property type="entry name" value="zf-C2H2"/>
    <property type="match status" value="4"/>
</dbReference>
<evidence type="ECO:0000256" key="8">
    <source>
        <dbReference type="PROSITE-ProRule" id="PRU00042"/>
    </source>
</evidence>
<evidence type="ECO:0000256" key="5">
    <source>
        <dbReference type="ARBA" id="ARBA00023015"/>
    </source>
</evidence>
<dbReference type="VEuPathDB" id="AmoebaDB:FDP41_009986"/>
<evidence type="ECO:0000259" key="10">
    <source>
        <dbReference type="PROSITE" id="PS50157"/>
    </source>
</evidence>
<comment type="caution">
    <text evidence="11">The sequence shown here is derived from an EMBL/GenBank/DDBJ whole genome shotgun (WGS) entry which is preliminary data.</text>
</comment>